<reference evidence="1" key="1">
    <citation type="submission" date="2020-08" db="EMBL/GenBank/DDBJ databases">
        <title>Genome sequencing and assembly of the red palm weevil Rhynchophorus ferrugineus.</title>
        <authorList>
            <person name="Dias G.B."/>
            <person name="Bergman C.M."/>
            <person name="Manee M."/>
        </authorList>
    </citation>
    <scope>NUCLEOTIDE SEQUENCE</scope>
    <source>
        <strain evidence="1">AA-2017</strain>
        <tissue evidence="1">Whole larva</tissue>
    </source>
</reference>
<name>A0A834I6V9_RHYFE</name>
<organism evidence="1 2">
    <name type="scientific">Rhynchophorus ferrugineus</name>
    <name type="common">Red palm weevil</name>
    <name type="synonym">Curculio ferrugineus</name>
    <dbReference type="NCBI Taxonomy" id="354439"/>
    <lineage>
        <taxon>Eukaryota</taxon>
        <taxon>Metazoa</taxon>
        <taxon>Ecdysozoa</taxon>
        <taxon>Arthropoda</taxon>
        <taxon>Hexapoda</taxon>
        <taxon>Insecta</taxon>
        <taxon>Pterygota</taxon>
        <taxon>Neoptera</taxon>
        <taxon>Endopterygota</taxon>
        <taxon>Coleoptera</taxon>
        <taxon>Polyphaga</taxon>
        <taxon>Cucujiformia</taxon>
        <taxon>Curculionidae</taxon>
        <taxon>Dryophthorinae</taxon>
        <taxon>Rhynchophorus</taxon>
    </lineage>
</organism>
<sequence length="77" mass="8601">MSTEEGEYSGHPRKSFDWLIYGSGMLKDAVKSPVVEVGGADGGEKVARHEYWKSGGQNFDFKLLLSCNSYLFFTCKI</sequence>
<gene>
    <name evidence="1" type="ORF">GWI33_018630</name>
</gene>
<evidence type="ECO:0000313" key="2">
    <source>
        <dbReference type="Proteomes" id="UP000625711"/>
    </source>
</evidence>
<proteinExistence type="predicted"/>
<dbReference type="EMBL" id="JAACXV010014339">
    <property type="protein sequence ID" value="KAF7268167.1"/>
    <property type="molecule type" value="Genomic_DNA"/>
</dbReference>
<protein>
    <submittedName>
        <fullName evidence="1">Uncharacterized protein</fullName>
    </submittedName>
</protein>
<dbReference type="Proteomes" id="UP000625711">
    <property type="component" value="Unassembled WGS sequence"/>
</dbReference>
<keyword evidence="2" id="KW-1185">Reference proteome</keyword>
<accession>A0A834I6V9</accession>
<evidence type="ECO:0000313" key="1">
    <source>
        <dbReference type="EMBL" id="KAF7268167.1"/>
    </source>
</evidence>
<dbReference type="AlphaFoldDB" id="A0A834I6V9"/>
<comment type="caution">
    <text evidence="1">The sequence shown here is derived from an EMBL/GenBank/DDBJ whole genome shotgun (WGS) entry which is preliminary data.</text>
</comment>